<dbReference type="Gene3D" id="3.20.20.150">
    <property type="entry name" value="Divalent-metal-dependent TIM barrel enzymes"/>
    <property type="match status" value="1"/>
</dbReference>
<dbReference type="InterPro" id="IPR013022">
    <property type="entry name" value="Xyl_isomerase-like_TIM-brl"/>
</dbReference>
<keyword evidence="3" id="KW-1185">Reference proteome</keyword>
<evidence type="ECO:0000313" key="2">
    <source>
        <dbReference type="EMBL" id="GAA4433238.1"/>
    </source>
</evidence>
<dbReference type="InterPro" id="IPR050312">
    <property type="entry name" value="IolE/XylAMocC-like"/>
</dbReference>
<protein>
    <recommendedName>
        <fullName evidence="1">Xylose isomerase-like TIM barrel domain-containing protein</fullName>
    </recommendedName>
</protein>
<dbReference type="SUPFAM" id="SSF51658">
    <property type="entry name" value="Xylose isomerase-like"/>
    <property type="match status" value="1"/>
</dbReference>
<gene>
    <name evidence="2" type="ORF">GCM10023091_06490</name>
</gene>
<dbReference type="PANTHER" id="PTHR12110:SF53">
    <property type="entry name" value="BLR5974 PROTEIN"/>
    <property type="match status" value="1"/>
</dbReference>
<sequence>MSDDLFQPGKISRRTAARYLSCLAAASILPGAATRGGTETRFPIGACDWSIGGHSKPEVFYTAKKIGLDGVQISLGTEANNMHLRLPEVQKAYREASAATGVKFGGLAIGELNSIPYKSDPRTEQWVSDGIGVARELGCKVILLAFFSKGDLKNDPKGQKEVIRRLRKVAPEAEAAGVVLGIESWLSAEEHMDIIQAVGSGNVKVYYDVANSTQMGYDIFREIQWLNDHICEVHMKENGALLGKGVVDFPRVKNVLDEIGYKGWMHIEGAVPKGADMVESYITNRRFLRTIFPA</sequence>
<proteinExistence type="predicted"/>
<name>A0ABP8LNS4_9BACT</name>
<dbReference type="Proteomes" id="UP001501508">
    <property type="component" value="Unassembled WGS sequence"/>
</dbReference>
<accession>A0ABP8LNS4</accession>
<dbReference type="InterPro" id="IPR036237">
    <property type="entry name" value="Xyl_isomerase-like_sf"/>
</dbReference>
<dbReference type="Pfam" id="PF01261">
    <property type="entry name" value="AP_endonuc_2"/>
    <property type="match status" value="1"/>
</dbReference>
<dbReference type="RefSeq" id="WP_345026610.1">
    <property type="nucleotide sequence ID" value="NZ_BAABEY010000005.1"/>
</dbReference>
<comment type="caution">
    <text evidence="2">The sequence shown here is derived from an EMBL/GenBank/DDBJ whole genome shotgun (WGS) entry which is preliminary data.</text>
</comment>
<evidence type="ECO:0000313" key="3">
    <source>
        <dbReference type="Proteomes" id="UP001501508"/>
    </source>
</evidence>
<dbReference type="EMBL" id="BAABEY010000005">
    <property type="protein sequence ID" value="GAA4433238.1"/>
    <property type="molecule type" value="Genomic_DNA"/>
</dbReference>
<reference evidence="3" key="1">
    <citation type="journal article" date="2019" name="Int. J. Syst. Evol. Microbiol.">
        <title>The Global Catalogue of Microorganisms (GCM) 10K type strain sequencing project: providing services to taxonomists for standard genome sequencing and annotation.</title>
        <authorList>
            <consortium name="The Broad Institute Genomics Platform"/>
            <consortium name="The Broad Institute Genome Sequencing Center for Infectious Disease"/>
            <person name="Wu L."/>
            <person name="Ma J."/>
        </authorList>
    </citation>
    <scope>NUCLEOTIDE SEQUENCE [LARGE SCALE GENOMIC DNA]</scope>
    <source>
        <strain evidence="3">JCM 31920</strain>
    </source>
</reference>
<organism evidence="2 3">
    <name type="scientific">Ravibacter arvi</name>
    <dbReference type="NCBI Taxonomy" id="2051041"/>
    <lineage>
        <taxon>Bacteria</taxon>
        <taxon>Pseudomonadati</taxon>
        <taxon>Bacteroidota</taxon>
        <taxon>Cytophagia</taxon>
        <taxon>Cytophagales</taxon>
        <taxon>Spirosomataceae</taxon>
        <taxon>Ravibacter</taxon>
    </lineage>
</organism>
<evidence type="ECO:0000259" key="1">
    <source>
        <dbReference type="Pfam" id="PF01261"/>
    </source>
</evidence>
<feature type="domain" description="Xylose isomerase-like TIM barrel" evidence="1">
    <location>
        <begin position="61"/>
        <end position="289"/>
    </location>
</feature>
<dbReference type="PANTHER" id="PTHR12110">
    <property type="entry name" value="HYDROXYPYRUVATE ISOMERASE"/>
    <property type="match status" value="1"/>
</dbReference>